<sequence length="499" mass="55393">MDSEYLKGSMGKCLVEGLAEVAERRPMDPIEFLAHWIYKYKENMDDQEIRKALQLQLEQEKQKAMEEIEHQRQMKEEEQKIMGQAPEETKETEIVEEPPAISPSPPVFERPRKLHSPKLAAVEEGEDGVTDEPDKTEMIEPDDSTQAGPTSEPENDDFRPDDTLPKEGQVEDPQEMQIASSPDHQGQEEVLATDKPVTSDAIEPTPEAVTSESDDVSGDVTQPEEGAETSLEHTTDDLKEKEEDDDERQIKAQGVTPVHCPGESTAAMLSFVLEGELMSLIVWTVGLGALVAWLAGLILVNTDLLLARSAPSTLEHLENTSLKTTIGDERTFNAKSLWEESGAVIMVVRRPGCSLCREEAVGLSSLKPELDELGVPLYAVVKEDIGTEIQNFRPYFTGEIFVDEKQAFYGPEPRRMGLGFGLARMGVWQNLLRARKKGYQGNKKGEGLVLGGVYVMGAGKDGILLEHREKEFGDKADLPSVLLAAQKTNKRKQIMTDFC</sequence>
<gene>
    <name evidence="1" type="ORF">DPEC_G00327500</name>
</gene>
<reference evidence="1" key="1">
    <citation type="submission" date="2021-05" db="EMBL/GenBank/DDBJ databases">
        <authorList>
            <person name="Pan Q."/>
            <person name="Jouanno E."/>
            <person name="Zahm M."/>
            <person name="Klopp C."/>
            <person name="Cabau C."/>
            <person name="Louis A."/>
            <person name="Berthelot C."/>
            <person name="Parey E."/>
            <person name="Roest Crollius H."/>
            <person name="Montfort J."/>
            <person name="Robinson-Rechavi M."/>
            <person name="Bouchez O."/>
            <person name="Lampietro C."/>
            <person name="Lopez Roques C."/>
            <person name="Donnadieu C."/>
            <person name="Postlethwait J."/>
            <person name="Bobe J."/>
            <person name="Dillon D."/>
            <person name="Chandos A."/>
            <person name="von Hippel F."/>
            <person name="Guiguen Y."/>
        </authorList>
    </citation>
    <scope>NUCLEOTIDE SEQUENCE</scope>
    <source>
        <strain evidence="1">YG-Jan2019</strain>
    </source>
</reference>
<organism evidence="1 2">
    <name type="scientific">Dallia pectoralis</name>
    <name type="common">Alaska blackfish</name>
    <dbReference type="NCBI Taxonomy" id="75939"/>
    <lineage>
        <taxon>Eukaryota</taxon>
        <taxon>Metazoa</taxon>
        <taxon>Chordata</taxon>
        <taxon>Craniata</taxon>
        <taxon>Vertebrata</taxon>
        <taxon>Euteleostomi</taxon>
        <taxon>Actinopterygii</taxon>
        <taxon>Neopterygii</taxon>
        <taxon>Teleostei</taxon>
        <taxon>Protacanthopterygii</taxon>
        <taxon>Esociformes</taxon>
        <taxon>Umbridae</taxon>
        <taxon>Dallia</taxon>
    </lineage>
</organism>
<accession>A0ACC2F846</accession>
<evidence type="ECO:0000313" key="2">
    <source>
        <dbReference type="Proteomes" id="UP001157502"/>
    </source>
</evidence>
<comment type="caution">
    <text evidence="1">The sequence shown here is derived from an EMBL/GenBank/DDBJ whole genome shotgun (WGS) entry which is preliminary data.</text>
</comment>
<dbReference type="Proteomes" id="UP001157502">
    <property type="component" value="Chromosome 32"/>
</dbReference>
<proteinExistence type="predicted"/>
<protein>
    <submittedName>
        <fullName evidence="1">Uncharacterized protein</fullName>
    </submittedName>
</protein>
<name>A0ACC2F846_DALPE</name>
<dbReference type="EMBL" id="CM055759">
    <property type="protein sequence ID" value="KAJ7987535.1"/>
    <property type="molecule type" value="Genomic_DNA"/>
</dbReference>
<keyword evidence="2" id="KW-1185">Reference proteome</keyword>
<evidence type="ECO:0000313" key="1">
    <source>
        <dbReference type="EMBL" id="KAJ7987535.1"/>
    </source>
</evidence>